<reference evidence="1" key="1">
    <citation type="submission" date="2022-11" db="EMBL/GenBank/DDBJ databases">
        <title>Genome Sequence of Nemania bipapillata.</title>
        <authorList>
            <person name="Buettner E."/>
        </authorList>
    </citation>
    <scope>NUCLEOTIDE SEQUENCE</scope>
    <source>
        <strain evidence="1">CP14</strain>
    </source>
</reference>
<dbReference type="Proteomes" id="UP001153334">
    <property type="component" value="Unassembled WGS sequence"/>
</dbReference>
<keyword evidence="2" id="KW-1185">Reference proteome</keyword>
<evidence type="ECO:0000313" key="1">
    <source>
        <dbReference type="EMBL" id="KAJ8105137.1"/>
    </source>
</evidence>
<protein>
    <submittedName>
        <fullName evidence="1">Uncharacterized protein</fullName>
    </submittedName>
</protein>
<comment type="caution">
    <text evidence="1">The sequence shown here is derived from an EMBL/GenBank/DDBJ whole genome shotgun (WGS) entry which is preliminary data.</text>
</comment>
<dbReference type="EMBL" id="JAPESX010003357">
    <property type="protein sequence ID" value="KAJ8105137.1"/>
    <property type="molecule type" value="Genomic_DNA"/>
</dbReference>
<proteinExistence type="predicted"/>
<accession>A0ACC2HQ14</accession>
<evidence type="ECO:0000313" key="2">
    <source>
        <dbReference type="Proteomes" id="UP001153334"/>
    </source>
</evidence>
<organism evidence="1 2">
    <name type="scientific">Nemania bipapillata</name>
    <dbReference type="NCBI Taxonomy" id="110536"/>
    <lineage>
        <taxon>Eukaryota</taxon>
        <taxon>Fungi</taxon>
        <taxon>Dikarya</taxon>
        <taxon>Ascomycota</taxon>
        <taxon>Pezizomycotina</taxon>
        <taxon>Sordariomycetes</taxon>
        <taxon>Xylariomycetidae</taxon>
        <taxon>Xylariales</taxon>
        <taxon>Xylariaceae</taxon>
        <taxon>Nemania</taxon>
    </lineage>
</organism>
<gene>
    <name evidence="1" type="ORF">ONZ43_g7546</name>
</gene>
<sequence length="106" mass="11277">MHEGAGSGSQPRPQLHEVIPPLVLGTATFNTQYVADPFDLPAASIVSRALDLGVNAFDTSPYYGPSETILGNALAHPSVTSRHAREFYFLVTKAGRIAGDDPGRRA</sequence>
<name>A0ACC2HQ14_9PEZI</name>